<sequence>MTHIATHKPPHNDGQMSDKQTSQLLDEAIASFDSETVPLGALVDVLAERAFGMVLLVLALPCAIPFLYGVPQIMSLPMVFVAVQLAAGRRTLWLPQSLRNRTLKKDSLTDMMNKARPWLRRFERFSRLRLQFMTKRPMEQVIGLLFILFSLTIMIPLPLTNTIPGAAIVIASLGFIERDGILVFLGTALGTAWVIVLMSLAGGAAALISDAVNSVGL</sequence>
<organism evidence="2 3">
    <name type="scientific">Candidatus Phaeomarinibacter ectocarpi</name>
    <dbReference type="NCBI Taxonomy" id="1458461"/>
    <lineage>
        <taxon>Bacteria</taxon>
        <taxon>Pseudomonadati</taxon>
        <taxon>Pseudomonadota</taxon>
        <taxon>Alphaproteobacteria</taxon>
        <taxon>Hyphomicrobiales</taxon>
        <taxon>Parvibaculaceae</taxon>
        <taxon>Candidatus Phaeomarinibacter</taxon>
    </lineage>
</organism>
<dbReference type="KEGG" id="pect:BN1012_Phect1014"/>
<feature type="transmembrane region" description="Helical" evidence="1">
    <location>
        <begin position="141"/>
        <end position="160"/>
    </location>
</feature>
<dbReference type="Proteomes" id="UP000032160">
    <property type="component" value="Chromosome I"/>
</dbReference>
<dbReference type="EMBL" id="HG966617">
    <property type="protein sequence ID" value="CDO59228.1"/>
    <property type="molecule type" value="Genomic_DNA"/>
</dbReference>
<keyword evidence="1" id="KW-0472">Membrane</keyword>
<feature type="transmembrane region" description="Helical" evidence="1">
    <location>
        <begin position="180"/>
        <end position="208"/>
    </location>
</feature>
<keyword evidence="3" id="KW-1185">Reference proteome</keyword>
<dbReference type="OrthoDB" id="8550083at2"/>
<reference evidence="2 3" key="1">
    <citation type="journal article" date="2014" name="Front. Genet.">
        <title>Genome and metabolic network of "Candidatus Phaeomarinobacter ectocarpi" Ec32, a new candidate genus of Alphaproteobacteria frequently associated with brown algae.</title>
        <authorList>
            <person name="Dittami S.M."/>
            <person name="Barbeyron T."/>
            <person name="Boyen C."/>
            <person name="Cambefort J."/>
            <person name="Collet G."/>
            <person name="Delage L."/>
            <person name="Gobet A."/>
            <person name="Groisillier A."/>
            <person name="Leblanc C."/>
            <person name="Michel G."/>
            <person name="Scornet D."/>
            <person name="Siegel A."/>
            <person name="Tapia J.E."/>
            <person name="Tonon T."/>
        </authorList>
    </citation>
    <scope>NUCLEOTIDE SEQUENCE [LARGE SCALE GENOMIC DNA]</scope>
    <source>
        <strain evidence="2 3">Ec32</strain>
    </source>
</reference>
<dbReference type="PANTHER" id="PTHR41795">
    <property type="entry name" value="EXOPOLYSACCHARIDE SYNTHESIS PROTEIN"/>
    <property type="match status" value="1"/>
</dbReference>
<dbReference type="PIRSF" id="PIRSF033239">
    <property type="entry name" value="ExoD"/>
    <property type="match status" value="1"/>
</dbReference>
<dbReference type="Pfam" id="PF06055">
    <property type="entry name" value="ExoD"/>
    <property type="match status" value="1"/>
</dbReference>
<dbReference type="STRING" id="1458461.BN1012_Phect1014"/>
<evidence type="ECO:0000313" key="3">
    <source>
        <dbReference type="Proteomes" id="UP000032160"/>
    </source>
</evidence>
<dbReference type="AlphaFoldDB" id="X5M7R9"/>
<evidence type="ECO:0000256" key="1">
    <source>
        <dbReference type="SAM" id="Phobius"/>
    </source>
</evidence>
<name>X5M7R9_9HYPH</name>
<proteinExistence type="predicted"/>
<dbReference type="PANTHER" id="PTHR41795:SF1">
    <property type="entry name" value="EXOPOLYSACCHARIDE SYNTHESIS PROTEIN"/>
    <property type="match status" value="1"/>
</dbReference>
<keyword evidence="1" id="KW-1133">Transmembrane helix</keyword>
<keyword evidence="1" id="KW-0812">Transmembrane</keyword>
<protein>
    <submittedName>
        <fullName evidence="2">Exopolysaccharide synthesis protein ExoD-related protein</fullName>
    </submittedName>
</protein>
<dbReference type="HOGENOM" id="CLU_093444_0_2_5"/>
<dbReference type="InterPro" id="IPR010331">
    <property type="entry name" value="ExoD"/>
</dbReference>
<evidence type="ECO:0000313" key="2">
    <source>
        <dbReference type="EMBL" id="CDO59228.1"/>
    </source>
</evidence>
<accession>X5M7R9</accession>
<feature type="transmembrane region" description="Helical" evidence="1">
    <location>
        <begin position="50"/>
        <end position="70"/>
    </location>
</feature>
<gene>
    <name evidence="2" type="ORF">BN1012_Phect1014</name>
</gene>